<keyword evidence="2 5" id="KW-0645">Protease</keyword>
<dbReference type="InterPro" id="IPR006311">
    <property type="entry name" value="TAT_signal"/>
</dbReference>
<dbReference type="Pfam" id="PF00082">
    <property type="entry name" value="Peptidase_S8"/>
    <property type="match status" value="1"/>
</dbReference>
<dbReference type="InterPro" id="IPR022398">
    <property type="entry name" value="Peptidase_S8_His-AS"/>
</dbReference>
<feature type="signal peptide" evidence="6">
    <location>
        <begin position="1"/>
        <end position="25"/>
    </location>
</feature>
<dbReference type="GO" id="GO:0004252">
    <property type="term" value="F:serine-type endopeptidase activity"/>
    <property type="evidence" value="ECO:0007669"/>
    <property type="project" value="UniProtKB-UniRule"/>
</dbReference>
<proteinExistence type="inferred from homology"/>
<evidence type="ECO:0000313" key="8">
    <source>
        <dbReference type="EMBL" id="PRX25808.1"/>
    </source>
</evidence>
<dbReference type="SUPFAM" id="SSF52743">
    <property type="entry name" value="Subtilisin-like"/>
    <property type="match status" value="1"/>
</dbReference>
<evidence type="ECO:0000259" key="7">
    <source>
        <dbReference type="Pfam" id="PF00082"/>
    </source>
</evidence>
<accession>A0A2T0KPZ8</accession>
<evidence type="ECO:0000256" key="5">
    <source>
        <dbReference type="PROSITE-ProRule" id="PRU01240"/>
    </source>
</evidence>
<sequence>MKSTRRRIVVGLVATTALVTGSVLAPVAGASVTGAGRELPVRLLVGLRPGVEADVTLPTLSRFGLAQADSAGGSTARRLLSEIRAKSIQVPSSRAAALTAALKLDPNVSYVQVDPQVKKMDVAPDDPLFVQGRQPELAQLRVPAAWDTTTGAKVKVAVVDTGVSEVGDLTGKVLPGYDFVESGDSDPSDDEGHGTMVASLIAATPNNGTGMAGVCAQCEILPVKVLDSSGSGWHSDIAEGVIWAAGQGAKVINLSLGGPASSPVMKDAVAWANAKGALVVAAAGNEGTSTWQYPAAYPDVLAVGASNTRSGGTTARAGFSSFGNWVDVSAPGITAAMTRNGTYCFDNASAGDECWDRLYGYHVQGTSFAAPLVSGVAALVASRRPTYQGWGLRYALTYSARKDNTWTMFGTVDAAAALNKGNDTGLPTATGYTPAANAKVRGNVAVTPTGLADGWSGIRNVDIYVDGKWHGWDYVAPFAPTLRTNGRNGPVKVQLRVYDKAGNNIWLPARWYTADNIIPAVSVTKAPANKAKVKGTVKVYAKASDKSGISKVQLLVNGKVVATDTKAGYVLSFKVSSQSKTMKVRVRAYDKAGNVRYTTIRTYYRA</sequence>
<reference evidence="8 9" key="1">
    <citation type="submission" date="2018-03" db="EMBL/GenBank/DDBJ databases">
        <title>Genomic Encyclopedia of Archaeal and Bacterial Type Strains, Phase II (KMG-II): from individual species to whole genera.</title>
        <authorList>
            <person name="Goeker M."/>
        </authorList>
    </citation>
    <scope>NUCLEOTIDE SEQUENCE [LARGE SCALE GENOMIC DNA]</scope>
    <source>
        <strain evidence="8 9">DSM 43146</strain>
    </source>
</reference>
<comment type="caution">
    <text evidence="8">The sequence shown here is derived from an EMBL/GenBank/DDBJ whole genome shotgun (WGS) entry which is preliminary data.</text>
</comment>
<dbReference type="InterPro" id="IPR013783">
    <property type="entry name" value="Ig-like_fold"/>
</dbReference>
<feature type="active site" description="Charge relay system" evidence="5">
    <location>
        <position position="160"/>
    </location>
</feature>
<keyword evidence="4 5" id="KW-0720">Serine protease</keyword>
<feature type="chain" id="PRO_5039538284" evidence="6">
    <location>
        <begin position="26"/>
        <end position="606"/>
    </location>
</feature>
<organism evidence="8 9">
    <name type="scientific">Actinoplanes italicus</name>
    <dbReference type="NCBI Taxonomy" id="113567"/>
    <lineage>
        <taxon>Bacteria</taxon>
        <taxon>Bacillati</taxon>
        <taxon>Actinomycetota</taxon>
        <taxon>Actinomycetes</taxon>
        <taxon>Micromonosporales</taxon>
        <taxon>Micromonosporaceae</taxon>
        <taxon>Actinoplanes</taxon>
    </lineage>
</organism>
<keyword evidence="3 5" id="KW-0378">Hydrolase</keyword>
<dbReference type="Gene3D" id="3.40.50.200">
    <property type="entry name" value="Peptidase S8/S53 domain"/>
    <property type="match status" value="1"/>
</dbReference>
<feature type="active site" description="Charge relay system" evidence="5">
    <location>
        <position position="367"/>
    </location>
</feature>
<dbReference type="EMBL" id="PVMZ01000001">
    <property type="protein sequence ID" value="PRX25808.1"/>
    <property type="molecule type" value="Genomic_DNA"/>
</dbReference>
<comment type="similarity">
    <text evidence="1 5">Belongs to the peptidase S8 family.</text>
</comment>
<gene>
    <name evidence="8" type="ORF">CLV67_101528</name>
</gene>
<dbReference type="AlphaFoldDB" id="A0A2T0KPZ8"/>
<feature type="active site" description="Charge relay system" evidence="5">
    <location>
        <position position="193"/>
    </location>
</feature>
<dbReference type="Pfam" id="PF17957">
    <property type="entry name" value="Big_7"/>
    <property type="match status" value="1"/>
</dbReference>
<dbReference type="PROSITE" id="PS00137">
    <property type="entry name" value="SUBTILASE_HIS"/>
    <property type="match status" value="1"/>
</dbReference>
<protein>
    <submittedName>
        <fullName evidence="8">Subtilisin family serine protease</fullName>
    </submittedName>
</protein>
<name>A0A2T0KPZ8_9ACTN</name>
<dbReference type="PROSITE" id="PS51892">
    <property type="entry name" value="SUBTILASE"/>
    <property type="match status" value="1"/>
</dbReference>
<dbReference type="PROSITE" id="PS00138">
    <property type="entry name" value="SUBTILASE_SER"/>
    <property type="match status" value="1"/>
</dbReference>
<evidence type="ECO:0000256" key="2">
    <source>
        <dbReference type="ARBA" id="ARBA00022670"/>
    </source>
</evidence>
<dbReference type="PANTHER" id="PTHR43806:SF11">
    <property type="entry name" value="CEREVISIN-RELATED"/>
    <property type="match status" value="1"/>
</dbReference>
<dbReference type="RefSeq" id="WP_170153729.1">
    <property type="nucleotide sequence ID" value="NZ_BOMO01000116.1"/>
</dbReference>
<dbReference type="PANTHER" id="PTHR43806">
    <property type="entry name" value="PEPTIDASE S8"/>
    <property type="match status" value="1"/>
</dbReference>
<dbReference type="GO" id="GO:0005975">
    <property type="term" value="P:carbohydrate metabolic process"/>
    <property type="evidence" value="ECO:0007669"/>
    <property type="project" value="UniProtKB-ARBA"/>
</dbReference>
<evidence type="ECO:0000256" key="3">
    <source>
        <dbReference type="ARBA" id="ARBA00022801"/>
    </source>
</evidence>
<keyword evidence="9" id="KW-1185">Reference proteome</keyword>
<dbReference type="Proteomes" id="UP000239415">
    <property type="component" value="Unassembled WGS sequence"/>
</dbReference>
<dbReference type="InterPro" id="IPR023828">
    <property type="entry name" value="Peptidase_S8_Ser-AS"/>
</dbReference>
<dbReference type="GO" id="GO:0006508">
    <property type="term" value="P:proteolysis"/>
    <property type="evidence" value="ECO:0007669"/>
    <property type="project" value="UniProtKB-KW"/>
</dbReference>
<evidence type="ECO:0000313" key="9">
    <source>
        <dbReference type="Proteomes" id="UP000239415"/>
    </source>
</evidence>
<dbReference type="InterPro" id="IPR050131">
    <property type="entry name" value="Peptidase_S8_subtilisin-like"/>
</dbReference>
<dbReference type="Gene3D" id="2.60.40.10">
    <property type="entry name" value="Immunoglobulins"/>
    <property type="match status" value="2"/>
</dbReference>
<dbReference type="InterPro" id="IPR000209">
    <property type="entry name" value="Peptidase_S8/S53_dom"/>
</dbReference>
<evidence type="ECO:0000256" key="1">
    <source>
        <dbReference type="ARBA" id="ARBA00011073"/>
    </source>
</evidence>
<evidence type="ECO:0000256" key="4">
    <source>
        <dbReference type="ARBA" id="ARBA00022825"/>
    </source>
</evidence>
<evidence type="ECO:0000256" key="6">
    <source>
        <dbReference type="SAM" id="SignalP"/>
    </source>
</evidence>
<dbReference type="InterPro" id="IPR015500">
    <property type="entry name" value="Peptidase_S8_subtilisin-rel"/>
</dbReference>
<dbReference type="PROSITE" id="PS51318">
    <property type="entry name" value="TAT"/>
    <property type="match status" value="1"/>
</dbReference>
<keyword evidence="6" id="KW-0732">Signal</keyword>
<dbReference type="PRINTS" id="PR00723">
    <property type="entry name" value="SUBTILISIN"/>
</dbReference>
<dbReference type="InterPro" id="IPR036852">
    <property type="entry name" value="Peptidase_S8/S53_dom_sf"/>
</dbReference>
<feature type="domain" description="Peptidase S8/S53" evidence="7">
    <location>
        <begin position="151"/>
        <end position="410"/>
    </location>
</feature>